<reference evidence="4" key="1">
    <citation type="journal article" date="2019" name="Int. J. Syst. Evol. Microbiol.">
        <title>The Global Catalogue of Microorganisms (GCM) 10K type strain sequencing project: providing services to taxonomists for standard genome sequencing and annotation.</title>
        <authorList>
            <consortium name="The Broad Institute Genomics Platform"/>
            <consortium name="The Broad Institute Genome Sequencing Center for Infectious Disease"/>
            <person name="Wu L."/>
            <person name="Ma J."/>
        </authorList>
    </citation>
    <scope>NUCLEOTIDE SEQUENCE [LARGE SCALE GENOMIC DNA]</scope>
    <source>
        <strain evidence="4">NBRC 103632</strain>
    </source>
</reference>
<keyword evidence="2" id="KW-0472">Membrane</keyword>
<accession>A0ABV9F0M4</accession>
<feature type="region of interest" description="Disordered" evidence="1">
    <location>
        <begin position="43"/>
        <end position="67"/>
    </location>
</feature>
<evidence type="ECO:0000256" key="1">
    <source>
        <dbReference type="SAM" id="MobiDB-lite"/>
    </source>
</evidence>
<name>A0ABV9F0M4_9SPHN</name>
<comment type="caution">
    <text evidence="3">The sequence shown here is derived from an EMBL/GenBank/DDBJ whole genome shotgun (WGS) entry which is preliminary data.</text>
</comment>
<sequence>MLLLIVIRASYNMTKAEVNRGVALLVGNTCFWLGIPMSILEQPSKAQKPSTRKKDPPAGRLAGGGEA</sequence>
<keyword evidence="2" id="KW-0812">Transmembrane</keyword>
<evidence type="ECO:0000256" key="2">
    <source>
        <dbReference type="SAM" id="Phobius"/>
    </source>
</evidence>
<dbReference type="EMBL" id="JBHSFZ010000031">
    <property type="protein sequence ID" value="MFC4595416.1"/>
    <property type="molecule type" value="Genomic_DNA"/>
</dbReference>
<evidence type="ECO:0000313" key="3">
    <source>
        <dbReference type="EMBL" id="MFC4595416.1"/>
    </source>
</evidence>
<keyword evidence="2" id="KW-1133">Transmembrane helix</keyword>
<keyword evidence="4" id="KW-1185">Reference proteome</keyword>
<proteinExistence type="predicted"/>
<organism evidence="3 4">
    <name type="scientific">Sphingobium tyrosinilyticum</name>
    <dbReference type="NCBI Taxonomy" id="2715436"/>
    <lineage>
        <taxon>Bacteria</taxon>
        <taxon>Pseudomonadati</taxon>
        <taxon>Pseudomonadota</taxon>
        <taxon>Alphaproteobacteria</taxon>
        <taxon>Sphingomonadales</taxon>
        <taxon>Sphingomonadaceae</taxon>
        <taxon>Sphingobium</taxon>
    </lineage>
</organism>
<gene>
    <name evidence="3" type="ORF">ACFO3E_14610</name>
</gene>
<evidence type="ECO:0000313" key="4">
    <source>
        <dbReference type="Proteomes" id="UP001595957"/>
    </source>
</evidence>
<dbReference type="Proteomes" id="UP001595957">
    <property type="component" value="Unassembled WGS sequence"/>
</dbReference>
<protein>
    <submittedName>
        <fullName evidence="3">Uncharacterized protein</fullName>
    </submittedName>
</protein>
<feature type="transmembrane region" description="Helical" evidence="2">
    <location>
        <begin position="21"/>
        <end position="40"/>
    </location>
</feature>